<comment type="caution">
    <text evidence="2">The sequence shown here is derived from an EMBL/GenBank/DDBJ whole genome shotgun (WGS) entry which is preliminary data.</text>
</comment>
<dbReference type="InterPro" id="IPR015424">
    <property type="entry name" value="PyrdxlP-dep_Trfase"/>
</dbReference>
<evidence type="ECO:0000259" key="1">
    <source>
        <dbReference type="Pfam" id="PF00266"/>
    </source>
</evidence>
<dbReference type="SUPFAM" id="SSF53383">
    <property type="entry name" value="PLP-dependent transferases"/>
    <property type="match status" value="1"/>
</dbReference>
<feature type="domain" description="Aminotransferase class V" evidence="1">
    <location>
        <begin position="61"/>
        <end position="301"/>
    </location>
</feature>
<dbReference type="Gene3D" id="3.40.640.10">
    <property type="entry name" value="Type I PLP-dependent aspartate aminotransferase-like (Major domain)"/>
    <property type="match status" value="1"/>
</dbReference>
<gene>
    <name evidence="2" type="ORF">DFJ64_3494</name>
</gene>
<sequence length="357" mass="38112">MVAQWYAMDISEAQRLWDAAPGWLNTASVGLPPRPAWTALQTALDEWRHGRCDWASWDESTATARAAFAQLIGASPDDITIGSTTSALIGLVAAALPPKARVLAPQTEFTSNLFPWLVQASRGVDVDLVPAGRLAEAVCEAPRTSRQPTVVAFSAVQSATGEVADFDAVVDAARAIGATVVVDATQAVGWLPRRWSRADAVVVSAYKWLMAPRGAAFAYLAPHLRERLTPLAAGWYAGQDPHEAYYGPPLRLATNARRFDVSPAWFCFVGAAPAMELLLDIGVEQVHAHNVGLANRFRAGLGLPAGDSAIVTTAIPDAEARLARAGVRAAVRAGRVRLSFHVYTTEADVDRAVEALT</sequence>
<dbReference type="RefSeq" id="WP_245941202.1">
    <property type="nucleotide sequence ID" value="NZ_QTUC01000001.1"/>
</dbReference>
<name>A0A3D9VFU0_THECX</name>
<keyword evidence="3" id="KW-1185">Reference proteome</keyword>
<keyword evidence="2" id="KW-0456">Lyase</keyword>
<dbReference type="Pfam" id="PF00266">
    <property type="entry name" value="Aminotran_5"/>
    <property type="match status" value="1"/>
</dbReference>
<evidence type="ECO:0000313" key="2">
    <source>
        <dbReference type="EMBL" id="REF38025.1"/>
    </source>
</evidence>
<protein>
    <submittedName>
        <fullName evidence="2">Selenocysteine lyase/cysteine desulfurase</fullName>
    </submittedName>
</protein>
<organism evidence="2 3">
    <name type="scientific">Thermasporomyces composti</name>
    <dbReference type="NCBI Taxonomy" id="696763"/>
    <lineage>
        <taxon>Bacteria</taxon>
        <taxon>Bacillati</taxon>
        <taxon>Actinomycetota</taxon>
        <taxon>Actinomycetes</taxon>
        <taxon>Propionibacteriales</taxon>
        <taxon>Nocardioidaceae</taxon>
        <taxon>Thermasporomyces</taxon>
    </lineage>
</organism>
<dbReference type="Proteomes" id="UP000256485">
    <property type="component" value="Unassembled WGS sequence"/>
</dbReference>
<evidence type="ECO:0000313" key="3">
    <source>
        <dbReference type="Proteomes" id="UP000256485"/>
    </source>
</evidence>
<dbReference type="InterPro" id="IPR000192">
    <property type="entry name" value="Aminotrans_V_dom"/>
</dbReference>
<dbReference type="PANTHER" id="PTHR43586:SF21">
    <property type="entry name" value="PYRIDOXAL PHOSPHATE (PLP)-DEPENDENT ASPARTATE AMINOTRANSFERASE SUPERFAMILY"/>
    <property type="match status" value="1"/>
</dbReference>
<dbReference type="PANTHER" id="PTHR43586">
    <property type="entry name" value="CYSTEINE DESULFURASE"/>
    <property type="match status" value="1"/>
</dbReference>
<dbReference type="Gene3D" id="3.90.1150.10">
    <property type="entry name" value="Aspartate Aminotransferase, domain 1"/>
    <property type="match status" value="1"/>
</dbReference>
<dbReference type="AlphaFoldDB" id="A0A3D9VFU0"/>
<dbReference type="InterPro" id="IPR015421">
    <property type="entry name" value="PyrdxlP-dep_Trfase_major"/>
</dbReference>
<dbReference type="GO" id="GO:0016829">
    <property type="term" value="F:lyase activity"/>
    <property type="evidence" value="ECO:0007669"/>
    <property type="project" value="UniProtKB-KW"/>
</dbReference>
<dbReference type="EMBL" id="QTUC01000001">
    <property type="protein sequence ID" value="REF38025.1"/>
    <property type="molecule type" value="Genomic_DNA"/>
</dbReference>
<reference evidence="2 3" key="1">
    <citation type="submission" date="2018-08" db="EMBL/GenBank/DDBJ databases">
        <title>Sequencing the genomes of 1000 actinobacteria strains.</title>
        <authorList>
            <person name="Klenk H.-P."/>
        </authorList>
    </citation>
    <scope>NUCLEOTIDE SEQUENCE [LARGE SCALE GENOMIC DNA]</scope>
    <source>
        <strain evidence="2 3">DSM 22891</strain>
    </source>
</reference>
<accession>A0A3D9VFU0</accession>
<dbReference type="InterPro" id="IPR015422">
    <property type="entry name" value="PyrdxlP-dep_Trfase_small"/>
</dbReference>
<proteinExistence type="predicted"/>